<name>A0A3M6TRR4_POCDA</name>
<organism evidence="1 2">
    <name type="scientific">Pocillopora damicornis</name>
    <name type="common">Cauliflower coral</name>
    <name type="synonym">Millepora damicornis</name>
    <dbReference type="NCBI Taxonomy" id="46731"/>
    <lineage>
        <taxon>Eukaryota</taxon>
        <taxon>Metazoa</taxon>
        <taxon>Cnidaria</taxon>
        <taxon>Anthozoa</taxon>
        <taxon>Hexacorallia</taxon>
        <taxon>Scleractinia</taxon>
        <taxon>Astrocoeniina</taxon>
        <taxon>Pocilloporidae</taxon>
        <taxon>Pocillopora</taxon>
    </lineage>
</organism>
<sequence>MLYGSMIWTSCGKENLLKVLRLQKCAMNSDTHNRSTHFCNLHLSCPRCKRSKEAGRTFAVTATKEWNNLSVDL</sequence>
<reference evidence="1 2" key="1">
    <citation type="journal article" date="2018" name="Sci. Rep.">
        <title>Comparative analysis of the Pocillopora damicornis genome highlights role of immune system in coral evolution.</title>
        <authorList>
            <person name="Cunning R."/>
            <person name="Bay R.A."/>
            <person name="Gillette P."/>
            <person name="Baker A.C."/>
            <person name="Traylor-Knowles N."/>
        </authorList>
    </citation>
    <scope>NUCLEOTIDE SEQUENCE [LARGE SCALE GENOMIC DNA]</scope>
    <source>
        <strain evidence="1">RSMAS</strain>
        <tissue evidence="1">Whole animal</tissue>
    </source>
</reference>
<evidence type="ECO:0000313" key="2">
    <source>
        <dbReference type="Proteomes" id="UP000275408"/>
    </source>
</evidence>
<dbReference type="AlphaFoldDB" id="A0A3M6TRR4"/>
<evidence type="ECO:0000313" key="1">
    <source>
        <dbReference type="EMBL" id="RMX44029.1"/>
    </source>
</evidence>
<accession>A0A3M6TRR4</accession>
<proteinExistence type="predicted"/>
<dbReference type="Proteomes" id="UP000275408">
    <property type="component" value="Unassembled WGS sequence"/>
</dbReference>
<protein>
    <submittedName>
        <fullName evidence="1">Uncharacterized protein</fullName>
    </submittedName>
</protein>
<dbReference type="EMBL" id="RCHS01003071">
    <property type="protein sequence ID" value="RMX44029.1"/>
    <property type="molecule type" value="Genomic_DNA"/>
</dbReference>
<gene>
    <name evidence="1" type="ORF">pdam_00022977</name>
</gene>
<keyword evidence="2" id="KW-1185">Reference proteome</keyword>
<comment type="caution">
    <text evidence="1">The sequence shown here is derived from an EMBL/GenBank/DDBJ whole genome shotgun (WGS) entry which is preliminary data.</text>
</comment>